<feature type="signal peptide" evidence="1">
    <location>
        <begin position="1"/>
        <end position="23"/>
    </location>
</feature>
<protein>
    <submittedName>
        <fullName evidence="2">Uncharacterized protein</fullName>
    </submittedName>
</protein>
<keyword evidence="3" id="KW-1185">Reference proteome</keyword>
<gene>
    <name evidence="2" type="ORF">ACCAA_20023</name>
</gene>
<dbReference type="AlphaFoldDB" id="A0A1A8XJN2"/>
<dbReference type="Proteomes" id="UP000199169">
    <property type="component" value="Unassembled WGS sequence"/>
</dbReference>
<evidence type="ECO:0000313" key="2">
    <source>
        <dbReference type="EMBL" id="SBT04896.1"/>
    </source>
</evidence>
<proteinExistence type="predicted"/>
<feature type="chain" id="PRO_5008381533" evidence="1">
    <location>
        <begin position="24"/>
        <end position="716"/>
    </location>
</feature>
<evidence type="ECO:0000313" key="3">
    <source>
        <dbReference type="Proteomes" id="UP000199169"/>
    </source>
</evidence>
<sequence length="716" mass="76585">MRLSQLSSLCFLVLMVGANVALSAPSWGIACGDGRVDTVLDDFDSTWDYCCSAHQSIPRPTLRPVAGCNGNAMAVDFDLRNVAPVGSPNAGQSWIVLQRTLSPHRDLSHYTHLRLALRGSNVNSHDSLEIKLRDTNGLFATTLRSMTDLPVWRAIYIDLRELSGNGTINLADIVGLEMAIVRCAGCEVFDNPSLGGPPEEHVGTLFLDEFAAVDLKPGAVNRLIETGFEAVTPNPTLSADAASALRTQVARSGVGMDLIPTWFPETSLSFNSYAQAEALLVFLYEYERTNDVAFRDAAQRMAAKLLSLQIPSGKTQSGAWFSTYLSHNGVLSPPARASQSLPCDGNETLIQDIDTCEWVGNGAWVLIALRKLQLGGFYDNPDALSDAVSRGAAWLLGQFSRNPAYPNLISLGTEGNISAYFGLLAAGKAYEAEQLGKAIFQFGWDPVQRRMKPGVLPADAATAIDVSGSWGVTFLRSIGRVQEALDSQGYAASTMRVSSFDGSMYGYGDIAGPYTPTVEFSAQAASAGIKDANLVMQQIAALQIPPNGSYPGAFPGAADHWSGGPLAPWNTTMAGVSPTAWAYLAQNRDPLLDLLVPTLSLSVKQQDLRTGNTLTLSARATPGSSAVVADVYIALQFPGCVSLACVQFWQGGLNFTTTAQPILRDWPVAFFAAPVFSYSFSGEEPAGSYRWLAAFAVPGTLNLIGVITQTSFTFVP</sequence>
<organism evidence="2 3">
    <name type="scientific">Candidatus Accumulibacter aalborgensis</name>
    <dbReference type="NCBI Taxonomy" id="1860102"/>
    <lineage>
        <taxon>Bacteria</taxon>
        <taxon>Pseudomonadati</taxon>
        <taxon>Pseudomonadota</taxon>
        <taxon>Betaproteobacteria</taxon>
        <taxon>Candidatus Accumulibacter</taxon>
    </lineage>
</organism>
<dbReference type="PROSITE" id="PS51257">
    <property type="entry name" value="PROKAR_LIPOPROTEIN"/>
    <property type="match status" value="1"/>
</dbReference>
<name>A0A1A8XJN2_9PROT</name>
<reference evidence="2 3" key="1">
    <citation type="submission" date="2016-06" db="EMBL/GenBank/DDBJ databases">
        <authorList>
            <person name="Kjaerup R.B."/>
            <person name="Dalgaard T.S."/>
            <person name="Juul-Madsen H.R."/>
        </authorList>
    </citation>
    <scope>NUCLEOTIDE SEQUENCE [LARGE SCALE GENOMIC DNA]</scope>
    <source>
        <strain evidence="2">3</strain>
    </source>
</reference>
<accession>A0A1A8XJN2</accession>
<keyword evidence="1" id="KW-0732">Signal</keyword>
<evidence type="ECO:0000256" key="1">
    <source>
        <dbReference type="SAM" id="SignalP"/>
    </source>
</evidence>
<dbReference type="EMBL" id="FLQX01000094">
    <property type="protein sequence ID" value="SBT04896.1"/>
    <property type="molecule type" value="Genomic_DNA"/>
</dbReference>